<dbReference type="VEuPathDB" id="CryptoDB:GNI_055400"/>
<sequence>MTQGIATLGPTAVKFLQWVGTRKDIFPESVSRLAVRYQANVPADPFPFTWLSIMDAIDRDRTQRALNPGSGRWYTLWRTEELDEQEVYVKPDAVGGGSVAQVHAVMIRGLGRVSKRPRWEKAVMKVLRPGVRTKIEADLWWLNRLARCASVLQGESHNWLPLDE</sequence>
<evidence type="ECO:0000313" key="2">
    <source>
        <dbReference type="Proteomes" id="UP000019763"/>
    </source>
</evidence>
<dbReference type="PANTHER" id="PTHR45890">
    <property type="entry name" value="AARF DOMAIN CONTAINING KINASE 2 (PREDICTED)"/>
    <property type="match status" value="1"/>
</dbReference>
<reference evidence="1" key="1">
    <citation type="submission" date="2013-12" db="EMBL/GenBank/DDBJ databases">
        <authorList>
            <person name="Omoto C.K."/>
            <person name="Sibley D."/>
            <person name="Venepally P."/>
            <person name="Hadjithomas M."/>
            <person name="Karamycheva S."/>
            <person name="Brunk B."/>
            <person name="Roos D."/>
            <person name="Caler E."/>
            <person name="Lorenzi H."/>
        </authorList>
    </citation>
    <scope>NUCLEOTIDE SEQUENCE</scope>
</reference>
<accession>A0A023B8V2</accession>
<dbReference type="Proteomes" id="UP000019763">
    <property type="component" value="Unassembled WGS sequence"/>
</dbReference>
<dbReference type="EMBL" id="AFNH02000421">
    <property type="protein sequence ID" value="EZG70505.1"/>
    <property type="molecule type" value="Genomic_DNA"/>
</dbReference>
<dbReference type="OrthoDB" id="427480at2759"/>
<keyword evidence="1" id="KW-0830">Ubiquinone</keyword>
<comment type="caution">
    <text evidence="1">The sequence shown here is derived from an EMBL/GenBank/DDBJ whole genome shotgun (WGS) entry which is preliminary data.</text>
</comment>
<dbReference type="eggNOG" id="KOG1236">
    <property type="taxonomic scope" value="Eukaryota"/>
</dbReference>
<dbReference type="PANTHER" id="PTHR45890:SF1">
    <property type="entry name" value="AARF DOMAIN CONTAINING KINASE 2"/>
    <property type="match status" value="1"/>
</dbReference>
<dbReference type="AlphaFoldDB" id="A0A023B8V2"/>
<dbReference type="RefSeq" id="XP_011129925.1">
    <property type="nucleotide sequence ID" value="XM_011131623.1"/>
</dbReference>
<protein>
    <submittedName>
        <fullName evidence="1">Ubiquinone biosynthesis protein UbiB</fullName>
    </submittedName>
</protein>
<proteinExistence type="predicted"/>
<dbReference type="GeneID" id="22912047"/>
<evidence type="ECO:0000313" key="1">
    <source>
        <dbReference type="EMBL" id="EZG70505.1"/>
    </source>
</evidence>
<keyword evidence="2" id="KW-1185">Reference proteome</keyword>
<dbReference type="GO" id="GO:0005739">
    <property type="term" value="C:mitochondrion"/>
    <property type="evidence" value="ECO:0007669"/>
    <property type="project" value="TreeGrafter"/>
</dbReference>
<name>A0A023B8V2_GRENI</name>
<gene>
    <name evidence="1" type="ORF">GNI_055400</name>
</gene>
<dbReference type="InterPro" id="IPR052402">
    <property type="entry name" value="ADCK_kinase"/>
</dbReference>
<organism evidence="1 2">
    <name type="scientific">Gregarina niphandrodes</name>
    <name type="common">Septate eugregarine</name>
    <dbReference type="NCBI Taxonomy" id="110365"/>
    <lineage>
        <taxon>Eukaryota</taxon>
        <taxon>Sar</taxon>
        <taxon>Alveolata</taxon>
        <taxon>Apicomplexa</taxon>
        <taxon>Conoidasida</taxon>
        <taxon>Gregarinasina</taxon>
        <taxon>Eugregarinorida</taxon>
        <taxon>Gregarinidae</taxon>
        <taxon>Gregarina</taxon>
    </lineage>
</organism>